<accession>A0A1D8U2A1</accession>
<feature type="domain" description="Endonuclease/exonuclease/phosphatase" evidence="1">
    <location>
        <begin position="41"/>
        <end position="317"/>
    </location>
</feature>
<evidence type="ECO:0000313" key="2">
    <source>
        <dbReference type="EMBL" id="AOX04027.1"/>
    </source>
</evidence>
<evidence type="ECO:0000313" key="3">
    <source>
        <dbReference type="Proteomes" id="UP000177870"/>
    </source>
</evidence>
<dbReference type="InterPro" id="IPR005135">
    <property type="entry name" value="Endo/exonuclease/phosphatase"/>
</dbReference>
<dbReference type="SUPFAM" id="SSF56219">
    <property type="entry name" value="DNase I-like"/>
    <property type="match status" value="1"/>
</dbReference>
<sequence>MHRNRFKVGTFNLCNLVLPDVLYYRKKIYTQTEYTLKTTWIGEQLKKMKADIVGFQEVFHQEALQQALAQSQVYDNATTVFANPTGKSPVVALTSRFPVLEYNVIKDFPTTACLDIQGTDIPLKRFSRPVLEAHLKLSDTIDCTVFVIHLKSKRPIIPDGVDRNDPIEQAKGQARSLILRAAEATALRVILMDKLQHRDHPVIVMGDVNDSGVAITSQIVSGEPPLRKLWFQQKQMIWDVLLYYVKDIQARQNYGDFYYTHIHNGHHESLDHILVSQEFVVQNPKRIGRVGYVSLFNDHLIDETLSDEKIETWQSDHGQVVVSIELDS</sequence>
<dbReference type="Pfam" id="PF03372">
    <property type="entry name" value="Exo_endo_phos"/>
    <property type="match status" value="1"/>
</dbReference>
<dbReference type="InterPro" id="IPR036691">
    <property type="entry name" value="Endo/exonu/phosph_ase_sf"/>
</dbReference>
<dbReference type="OrthoDB" id="525956at2"/>
<dbReference type="PANTHER" id="PTHR42834">
    <property type="entry name" value="ENDONUCLEASE/EXONUCLEASE/PHOSPHATASE FAMILY PROTEIN (AFU_ORTHOLOGUE AFUA_3G09210)"/>
    <property type="match status" value="1"/>
</dbReference>
<dbReference type="AlphaFoldDB" id="A0A1D8U2A1"/>
<dbReference type="RefSeq" id="WP_070396392.1">
    <property type="nucleotide sequence ID" value="NZ_CP017599.1"/>
</dbReference>
<dbReference type="PANTHER" id="PTHR42834:SF1">
    <property type="entry name" value="ENDONUCLEASE_EXONUCLEASE_PHOSPHATASE FAMILY PROTEIN (AFU_ORTHOLOGUE AFUA_3G09210)"/>
    <property type="match status" value="1"/>
</dbReference>
<dbReference type="Proteomes" id="UP000177870">
    <property type="component" value="Chromosome"/>
</dbReference>
<proteinExistence type="predicted"/>
<gene>
    <name evidence="2" type="ORF">BJP34_35475</name>
</gene>
<organism evidence="2 3">
    <name type="scientific">Moorena producens PAL-8-15-08-1</name>
    <dbReference type="NCBI Taxonomy" id="1458985"/>
    <lineage>
        <taxon>Bacteria</taxon>
        <taxon>Bacillati</taxon>
        <taxon>Cyanobacteriota</taxon>
        <taxon>Cyanophyceae</taxon>
        <taxon>Coleofasciculales</taxon>
        <taxon>Coleofasciculaceae</taxon>
        <taxon>Moorena</taxon>
    </lineage>
</organism>
<protein>
    <submittedName>
        <fullName evidence="2">Alpha-1,4 polygalactosaminidase</fullName>
    </submittedName>
</protein>
<dbReference type="KEGG" id="mpro:BJP34_35475"/>
<dbReference type="STRING" id="1458985.BJP34_35475"/>
<name>A0A1D8U2A1_9CYAN</name>
<evidence type="ECO:0000259" key="1">
    <source>
        <dbReference type="Pfam" id="PF03372"/>
    </source>
</evidence>
<dbReference type="EMBL" id="CP017599">
    <property type="protein sequence ID" value="AOX04027.1"/>
    <property type="molecule type" value="Genomic_DNA"/>
</dbReference>
<dbReference type="Gene3D" id="3.60.10.10">
    <property type="entry name" value="Endonuclease/exonuclease/phosphatase"/>
    <property type="match status" value="1"/>
</dbReference>
<reference evidence="3" key="1">
    <citation type="submission" date="2016-10" db="EMBL/GenBank/DDBJ databases">
        <title>Comparative genomics uncovers the prolific and rare metabolic potential of the cyanobacterial genus Moorea.</title>
        <authorList>
            <person name="Leao T."/>
            <person name="Castelao G."/>
            <person name="Korobeynikov A."/>
            <person name="Monroe E.A."/>
            <person name="Podell S."/>
            <person name="Glukhov E."/>
            <person name="Allen E."/>
            <person name="Gerwick W.H."/>
            <person name="Gerwick L."/>
        </authorList>
    </citation>
    <scope>NUCLEOTIDE SEQUENCE [LARGE SCALE GENOMIC DNA]</scope>
    <source>
        <strain evidence="3">PAL-8-15-08-1</strain>
    </source>
</reference>
<dbReference type="GO" id="GO:0003824">
    <property type="term" value="F:catalytic activity"/>
    <property type="evidence" value="ECO:0007669"/>
    <property type="project" value="InterPro"/>
</dbReference>